<feature type="region of interest" description="Disordered" evidence="1">
    <location>
        <begin position="305"/>
        <end position="374"/>
    </location>
</feature>
<evidence type="ECO:0000313" key="3">
    <source>
        <dbReference type="Proteomes" id="UP000244855"/>
    </source>
</evidence>
<dbReference type="Proteomes" id="UP000244855">
    <property type="component" value="Unassembled WGS sequence"/>
</dbReference>
<feature type="compositionally biased region" description="Basic and acidic residues" evidence="1">
    <location>
        <begin position="353"/>
        <end position="374"/>
    </location>
</feature>
<keyword evidence="3" id="KW-1185">Reference proteome</keyword>
<feature type="compositionally biased region" description="Polar residues" evidence="1">
    <location>
        <begin position="419"/>
        <end position="429"/>
    </location>
</feature>
<dbReference type="EMBL" id="KZ805549">
    <property type="protein sequence ID" value="PVH94136.1"/>
    <property type="molecule type" value="Genomic_DNA"/>
</dbReference>
<accession>A0A2V1D7P4</accession>
<reference evidence="2 3" key="1">
    <citation type="journal article" date="2018" name="Sci. Rep.">
        <title>Comparative genomics provides insights into the lifestyle and reveals functional heterogeneity of dark septate endophytic fungi.</title>
        <authorList>
            <person name="Knapp D.G."/>
            <person name="Nemeth J.B."/>
            <person name="Barry K."/>
            <person name="Hainaut M."/>
            <person name="Henrissat B."/>
            <person name="Johnson J."/>
            <person name="Kuo A."/>
            <person name="Lim J.H.P."/>
            <person name="Lipzen A."/>
            <person name="Nolan M."/>
            <person name="Ohm R.A."/>
            <person name="Tamas L."/>
            <person name="Grigoriev I.V."/>
            <person name="Spatafora J.W."/>
            <person name="Nagy L.G."/>
            <person name="Kovacs G.M."/>
        </authorList>
    </citation>
    <scope>NUCLEOTIDE SEQUENCE [LARGE SCALE GENOMIC DNA]</scope>
    <source>
        <strain evidence="2 3">DSE2036</strain>
    </source>
</reference>
<feature type="compositionally biased region" description="Polar residues" evidence="1">
    <location>
        <begin position="190"/>
        <end position="200"/>
    </location>
</feature>
<organism evidence="2 3">
    <name type="scientific">Periconia macrospinosa</name>
    <dbReference type="NCBI Taxonomy" id="97972"/>
    <lineage>
        <taxon>Eukaryota</taxon>
        <taxon>Fungi</taxon>
        <taxon>Dikarya</taxon>
        <taxon>Ascomycota</taxon>
        <taxon>Pezizomycotina</taxon>
        <taxon>Dothideomycetes</taxon>
        <taxon>Pleosporomycetidae</taxon>
        <taxon>Pleosporales</taxon>
        <taxon>Massarineae</taxon>
        <taxon>Periconiaceae</taxon>
        <taxon>Periconia</taxon>
    </lineage>
</organism>
<sequence>PGLLLLLLPQRRQTDTGHLNNLETHTGNITLGLALATETGEEDFVVLVHEVQATVVGDCGVLATIIFTSAGTASVATAIAFSASSVFHMGLPKRTESSNLLSVLDQLHPDALSDGRNSRTLITRHVLIDDSYISLHATYNLNSPPLFTMSSSRSSQHPSNRLPAPALFVGPPSHNASNVSLLSPDKPSRNPLTRQRSLLSPDSKRPPPPPAPTTTSAAYDGGEHLSQTSSNPSAPFMRRQKAQSAAADADASSRAEAIWAEMQNTLEEVELSATKGPGMTVFGSEHSRALEALRKAQIDLAQAWARSEAEDSSQASSSDKATAAGDDATDMLPVSGEGDAPVTGGSGLSGPFERSKLEGETEKDIELSRKRREANDRYFEKVNRGVLEVVNRLEEVAKAMKGVESESKEIWRDGDSGDAGSTTTAPSLT</sequence>
<name>A0A2V1D7P4_9PLEO</name>
<feature type="compositionally biased region" description="Low complexity" evidence="1">
    <location>
        <begin position="312"/>
        <end position="326"/>
    </location>
</feature>
<feature type="region of interest" description="Disordered" evidence="1">
    <location>
        <begin position="149"/>
        <end position="249"/>
    </location>
</feature>
<feature type="compositionally biased region" description="Basic and acidic residues" evidence="1">
    <location>
        <begin position="401"/>
        <end position="415"/>
    </location>
</feature>
<protein>
    <submittedName>
        <fullName evidence="2">Uncharacterized protein</fullName>
    </submittedName>
</protein>
<gene>
    <name evidence="2" type="ORF">DM02DRAFT_540078</name>
</gene>
<dbReference type="OrthoDB" id="4158841at2759"/>
<evidence type="ECO:0000313" key="2">
    <source>
        <dbReference type="EMBL" id="PVH94136.1"/>
    </source>
</evidence>
<dbReference type="STRING" id="97972.A0A2V1D7P4"/>
<evidence type="ECO:0000256" key="1">
    <source>
        <dbReference type="SAM" id="MobiDB-lite"/>
    </source>
</evidence>
<feature type="non-terminal residue" evidence="2">
    <location>
        <position position="1"/>
    </location>
</feature>
<dbReference type="Pfam" id="PF17242">
    <property type="entry name" value="DUF5315"/>
    <property type="match status" value="1"/>
</dbReference>
<dbReference type="AlphaFoldDB" id="A0A2V1D7P4"/>
<proteinExistence type="predicted"/>
<feature type="region of interest" description="Disordered" evidence="1">
    <location>
        <begin position="401"/>
        <end position="429"/>
    </location>
</feature>